<dbReference type="FunFam" id="1.10.8.10:FF:000077">
    <property type="entry name" value="Ubiquilin like"/>
    <property type="match status" value="1"/>
</dbReference>
<proteinExistence type="predicted"/>
<name>A0A8E0VN01_9TREM</name>
<dbReference type="OrthoDB" id="6283019at2759"/>
<dbReference type="PROSITE" id="PS50030">
    <property type="entry name" value="UBA"/>
    <property type="match status" value="1"/>
</dbReference>
<dbReference type="GO" id="GO:0031593">
    <property type="term" value="F:polyubiquitin modification-dependent protein binding"/>
    <property type="evidence" value="ECO:0007669"/>
    <property type="project" value="TreeGrafter"/>
</dbReference>
<dbReference type="CDD" id="cd14399">
    <property type="entry name" value="UBA_PLICs"/>
    <property type="match status" value="1"/>
</dbReference>
<organism evidence="3 4">
    <name type="scientific">Fasciolopsis buskii</name>
    <dbReference type="NCBI Taxonomy" id="27845"/>
    <lineage>
        <taxon>Eukaryota</taxon>
        <taxon>Metazoa</taxon>
        <taxon>Spiralia</taxon>
        <taxon>Lophotrochozoa</taxon>
        <taxon>Platyhelminthes</taxon>
        <taxon>Trematoda</taxon>
        <taxon>Digenea</taxon>
        <taxon>Plagiorchiida</taxon>
        <taxon>Echinostomata</taxon>
        <taxon>Echinostomatoidea</taxon>
        <taxon>Fasciolidae</taxon>
        <taxon>Fasciolopsis</taxon>
    </lineage>
</organism>
<dbReference type="GO" id="GO:0006511">
    <property type="term" value="P:ubiquitin-dependent protein catabolic process"/>
    <property type="evidence" value="ECO:0007669"/>
    <property type="project" value="TreeGrafter"/>
</dbReference>
<dbReference type="Gene3D" id="1.10.8.10">
    <property type="entry name" value="DNA helicase RuvA subunit, C-terminal domain"/>
    <property type="match status" value="1"/>
</dbReference>
<reference evidence="3" key="1">
    <citation type="submission" date="2019-05" db="EMBL/GenBank/DDBJ databases">
        <title>Annotation for the trematode Fasciolopsis buski.</title>
        <authorList>
            <person name="Choi Y.-J."/>
        </authorList>
    </citation>
    <scope>NUCLEOTIDE SEQUENCE</scope>
    <source>
        <strain evidence="3">HT</strain>
        <tissue evidence="3">Whole worm</tissue>
    </source>
</reference>
<comment type="caution">
    <text evidence="3">The sequence shown here is derived from an EMBL/GenBank/DDBJ whole genome shotgun (WGS) entry which is preliminary data.</text>
</comment>
<feature type="domain" description="UBA" evidence="2">
    <location>
        <begin position="126"/>
        <end position="170"/>
    </location>
</feature>
<dbReference type="SMART" id="SM00165">
    <property type="entry name" value="UBA"/>
    <property type="match status" value="1"/>
</dbReference>
<keyword evidence="4" id="KW-1185">Reference proteome</keyword>
<evidence type="ECO:0000256" key="1">
    <source>
        <dbReference type="SAM" id="MobiDB-lite"/>
    </source>
</evidence>
<evidence type="ECO:0000313" key="3">
    <source>
        <dbReference type="EMBL" id="KAA0197816.1"/>
    </source>
</evidence>
<evidence type="ECO:0000313" key="4">
    <source>
        <dbReference type="Proteomes" id="UP000728185"/>
    </source>
</evidence>
<evidence type="ECO:0000259" key="2">
    <source>
        <dbReference type="PROSITE" id="PS50030"/>
    </source>
</evidence>
<dbReference type="Pfam" id="PF00627">
    <property type="entry name" value="UBA"/>
    <property type="match status" value="1"/>
</dbReference>
<dbReference type="Proteomes" id="UP000728185">
    <property type="component" value="Unassembled WGS sequence"/>
</dbReference>
<feature type="region of interest" description="Disordered" evidence="1">
    <location>
        <begin position="19"/>
        <end position="82"/>
    </location>
</feature>
<dbReference type="PANTHER" id="PTHR10677:SF3">
    <property type="entry name" value="FI07626P-RELATED"/>
    <property type="match status" value="1"/>
</dbReference>
<feature type="compositionally biased region" description="Low complexity" evidence="1">
    <location>
        <begin position="32"/>
        <end position="82"/>
    </location>
</feature>
<accession>A0A8E0VN01</accession>
<dbReference type="InterPro" id="IPR015940">
    <property type="entry name" value="UBA"/>
</dbReference>
<dbReference type="SUPFAM" id="SSF46934">
    <property type="entry name" value="UBA-like"/>
    <property type="match status" value="1"/>
</dbReference>
<dbReference type="AlphaFoldDB" id="A0A8E0VN01"/>
<protein>
    <recommendedName>
        <fullName evidence="2">UBA domain-containing protein</fullName>
    </recommendedName>
</protein>
<dbReference type="PANTHER" id="PTHR10677">
    <property type="entry name" value="UBIQUILIN"/>
    <property type="match status" value="1"/>
</dbReference>
<dbReference type="EMBL" id="LUCM01002129">
    <property type="protein sequence ID" value="KAA0197816.1"/>
    <property type="molecule type" value="Genomic_DNA"/>
</dbReference>
<dbReference type="InterPro" id="IPR009060">
    <property type="entry name" value="UBA-like_sf"/>
</dbReference>
<sequence>MMQIQQGLRTLQQEAPGVLTGMSMSAPPFGPGASTTATTTATTGASTQSSVAPTTGTSTTTGATTTTTTSDSSTRTSTTTPTQNELATLLASMLNVMSSTNPPGSTLPNFGDVLRSSQSNPATAAPPESRYASQLEVLASMGFINREANLQALIATFGDVNAAIDRLLQSQQR</sequence>
<gene>
    <name evidence="3" type="ORF">FBUS_06015</name>
</gene>
<dbReference type="InterPro" id="IPR015496">
    <property type="entry name" value="Ubiquilin"/>
</dbReference>
<dbReference type="GO" id="GO:0005829">
    <property type="term" value="C:cytosol"/>
    <property type="evidence" value="ECO:0007669"/>
    <property type="project" value="TreeGrafter"/>
</dbReference>